<protein>
    <submittedName>
        <fullName evidence="2">NUDIX domain-containing protein</fullName>
    </submittedName>
</protein>
<dbReference type="InterPro" id="IPR015797">
    <property type="entry name" value="NUDIX_hydrolase-like_dom_sf"/>
</dbReference>
<dbReference type="AlphaFoldDB" id="A0A4R2JFD7"/>
<evidence type="ECO:0000313" key="3">
    <source>
        <dbReference type="Proteomes" id="UP000295680"/>
    </source>
</evidence>
<dbReference type="EMBL" id="SLWS01000007">
    <property type="protein sequence ID" value="TCO55616.1"/>
    <property type="molecule type" value="Genomic_DNA"/>
</dbReference>
<name>A0A4R2JFD7_9PSEU</name>
<dbReference type="PROSITE" id="PS51462">
    <property type="entry name" value="NUDIX"/>
    <property type="match status" value="1"/>
</dbReference>
<dbReference type="Proteomes" id="UP000295680">
    <property type="component" value="Unassembled WGS sequence"/>
</dbReference>
<evidence type="ECO:0000313" key="2">
    <source>
        <dbReference type="EMBL" id="TCO55616.1"/>
    </source>
</evidence>
<dbReference type="InterPro" id="IPR000086">
    <property type="entry name" value="NUDIX_hydrolase_dom"/>
</dbReference>
<dbReference type="Pfam" id="PF00293">
    <property type="entry name" value="NUDIX"/>
    <property type="match status" value="1"/>
</dbReference>
<gene>
    <name evidence="2" type="ORF">EV192_10737</name>
</gene>
<accession>A0A4R2JFD7</accession>
<dbReference type="SUPFAM" id="SSF55811">
    <property type="entry name" value="Nudix"/>
    <property type="match status" value="1"/>
</dbReference>
<feature type="domain" description="Nudix hydrolase" evidence="1">
    <location>
        <begin position="67"/>
        <end position="195"/>
    </location>
</feature>
<reference evidence="2 3" key="1">
    <citation type="submission" date="2019-03" db="EMBL/GenBank/DDBJ databases">
        <title>Genomic Encyclopedia of Type Strains, Phase IV (KMG-IV): sequencing the most valuable type-strain genomes for metagenomic binning, comparative biology and taxonomic classification.</title>
        <authorList>
            <person name="Goeker M."/>
        </authorList>
    </citation>
    <scope>NUCLEOTIDE SEQUENCE [LARGE SCALE GENOMIC DNA]</scope>
    <source>
        <strain evidence="2 3">DSM 45934</strain>
    </source>
</reference>
<sequence length="289" mass="31860">MSQRTATWSTTSVDVPLRECQEWPRRRHSLGQVIDQMTVDAAVADARLAAMEFDGAQAWLRARPTLIEPLAAEVWAIEPAYSHVLLVRHRVRGWVPPGGTVESAETPRGAAARELMEVAGVVGDLLSVPAAVAVRSFRADWARTLGLSYGAVIGREVPLGGESGQPSKWVDLDEAWQSVFPTIASVSAPTCGGWRRDGWSGRIEAHCRAQSEVRLDQAQGVVGHHHKLEFVRSWTHTCSRLGFAANCSSLSWLLQTPRLSRPTSSGRRCRWWFDGTGWAARWSSASDER</sequence>
<proteinExistence type="predicted"/>
<comment type="caution">
    <text evidence="2">The sequence shown here is derived from an EMBL/GenBank/DDBJ whole genome shotgun (WGS) entry which is preliminary data.</text>
</comment>
<dbReference type="Gene3D" id="3.90.79.10">
    <property type="entry name" value="Nucleoside Triphosphate Pyrophosphohydrolase"/>
    <property type="match status" value="1"/>
</dbReference>
<keyword evidence="3" id="KW-1185">Reference proteome</keyword>
<evidence type="ECO:0000259" key="1">
    <source>
        <dbReference type="PROSITE" id="PS51462"/>
    </source>
</evidence>
<organism evidence="2 3">
    <name type="scientific">Actinocrispum wychmicini</name>
    <dbReference type="NCBI Taxonomy" id="1213861"/>
    <lineage>
        <taxon>Bacteria</taxon>
        <taxon>Bacillati</taxon>
        <taxon>Actinomycetota</taxon>
        <taxon>Actinomycetes</taxon>
        <taxon>Pseudonocardiales</taxon>
        <taxon>Pseudonocardiaceae</taxon>
        <taxon>Actinocrispum</taxon>
    </lineage>
</organism>